<dbReference type="OrthoDB" id="5288149at2"/>
<comment type="subcellular location">
    <subcellularLocation>
        <location evidence="1">Membrane</location>
        <topology evidence="1">Single-pass membrane protein</topology>
    </subcellularLocation>
</comment>
<dbReference type="GO" id="GO:0009306">
    <property type="term" value="P:protein secretion"/>
    <property type="evidence" value="ECO:0007669"/>
    <property type="project" value="InterPro"/>
</dbReference>
<evidence type="ECO:0000313" key="8">
    <source>
        <dbReference type="Proteomes" id="UP000294829"/>
    </source>
</evidence>
<accession>A0A4R5W342</accession>
<reference evidence="7 8" key="1">
    <citation type="submission" date="2019-03" db="EMBL/GenBank/DDBJ databases">
        <title>Sapientia aquatica gen. nov., sp. nov., isolated from a crater lake.</title>
        <authorList>
            <person name="Felfoldi T."/>
            <person name="Szabo A."/>
            <person name="Toth E."/>
            <person name="Schumann P."/>
            <person name="Keki Z."/>
            <person name="Marialigeti K."/>
            <person name="Mathe I."/>
        </authorList>
    </citation>
    <scope>NUCLEOTIDE SEQUENCE [LARGE SCALE GENOMIC DNA]</scope>
    <source>
        <strain evidence="7 8">SA-152</strain>
    </source>
</reference>
<proteinExistence type="predicted"/>
<feature type="domain" description="Translocation and assembly module TamB C-terminal" evidence="6">
    <location>
        <begin position="1091"/>
        <end position="1437"/>
    </location>
</feature>
<dbReference type="InterPro" id="IPR007452">
    <property type="entry name" value="TamB_C"/>
</dbReference>
<evidence type="ECO:0000256" key="1">
    <source>
        <dbReference type="ARBA" id="ARBA00004167"/>
    </source>
</evidence>
<dbReference type="Pfam" id="PF04357">
    <property type="entry name" value="TamB"/>
    <property type="match status" value="1"/>
</dbReference>
<dbReference type="Proteomes" id="UP000294829">
    <property type="component" value="Unassembled WGS sequence"/>
</dbReference>
<evidence type="ECO:0000256" key="2">
    <source>
        <dbReference type="ARBA" id="ARBA00022692"/>
    </source>
</evidence>
<evidence type="ECO:0000256" key="5">
    <source>
        <dbReference type="SAM" id="Phobius"/>
    </source>
</evidence>
<protein>
    <recommendedName>
        <fullName evidence="6">Translocation and assembly module TamB C-terminal domain-containing protein</fullName>
    </recommendedName>
</protein>
<dbReference type="PANTHER" id="PTHR36985:SF1">
    <property type="entry name" value="TRANSLOCATION AND ASSEMBLY MODULE SUBUNIT TAMB"/>
    <property type="match status" value="1"/>
</dbReference>
<organism evidence="7 8">
    <name type="scientific">Sapientia aquatica</name>
    <dbReference type="NCBI Taxonomy" id="1549640"/>
    <lineage>
        <taxon>Bacteria</taxon>
        <taxon>Pseudomonadati</taxon>
        <taxon>Pseudomonadota</taxon>
        <taxon>Betaproteobacteria</taxon>
        <taxon>Burkholderiales</taxon>
        <taxon>Oxalobacteraceae</taxon>
        <taxon>Sapientia</taxon>
    </lineage>
</organism>
<dbReference type="GO" id="GO:0097347">
    <property type="term" value="C:TAM protein secretion complex"/>
    <property type="evidence" value="ECO:0007669"/>
    <property type="project" value="TreeGrafter"/>
</dbReference>
<evidence type="ECO:0000256" key="3">
    <source>
        <dbReference type="ARBA" id="ARBA00022989"/>
    </source>
</evidence>
<keyword evidence="4 5" id="KW-0472">Membrane</keyword>
<dbReference type="EMBL" id="SMYL01000002">
    <property type="protein sequence ID" value="TDK66992.1"/>
    <property type="molecule type" value="Genomic_DNA"/>
</dbReference>
<feature type="transmembrane region" description="Helical" evidence="5">
    <location>
        <begin position="31"/>
        <end position="50"/>
    </location>
</feature>
<dbReference type="GO" id="GO:0005886">
    <property type="term" value="C:plasma membrane"/>
    <property type="evidence" value="ECO:0007669"/>
    <property type="project" value="InterPro"/>
</dbReference>
<evidence type="ECO:0000259" key="6">
    <source>
        <dbReference type="Pfam" id="PF04357"/>
    </source>
</evidence>
<comment type="caution">
    <text evidence="7">The sequence shown here is derived from an EMBL/GenBank/DDBJ whole genome shotgun (WGS) entry which is preliminary data.</text>
</comment>
<gene>
    <name evidence="7" type="ORF">E2I14_04200</name>
</gene>
<evidence type="ECO:0000256" key="4">
    <source>
        <dbReference type="ARBA" id="ARBA00023136"/>
    </source>
</evidence>
<evidence type="ECO:0000313" key="7">
    <source>
        <dbReference type="EMBL" id="TDK66992.1"/>
    </source>
</evidence>
<sequence length="1446" mass="153248">MVSPNSTQNSASAQAPKPIAHNARYRLLKTLLGVVAALLLVVVIGAYWVLGTASGARTVLGLISQSAGVQFSGISGSFTQQLSIQHIDLHTAKLDLQADDISLQWRLSELWQHRLHLDFLRVNNLKLATPAGDGKPATLPKSLQLPAMIKSIQADQLSVNRFELSTLEPDGKHSNPLQFEALSAQASIDSSSYRVTLSGTTPWGNANAKTELASAAPFNLTTQLDWQGLALNQDGLMLPVSSAHADLSGNLSRIVVQANLRVSELTAVNPINSKSAGASKSLPSSTSANGTIHAIITPFAPLPLEVLQFDLRDLNPATFYADAPKALLGLVGDFKLLGTGAAPELQGDFSASNARSGPWNLGAIPVAALKTKLAISAHQITWQSAVIELGGGASANSSGSYIFPAKSETTKTLETSATQSGHVLPSVNALLSVVNLDLLQLDGRLKKTQLSGKADVASTKAGMQIKLDLTENQARFGANLVAQAALSQDLKIDLKQFSLSSNDAKLSVKGKFDLQGKQAFELVGEAQNFNPARWIDVPAGRIGSHFSVAGQLQQGWLVDAKVAELSGQFAGLNLQGESDAVAQEGQLLSIKKLEFNWGKNHLSASGNWQLGALNKSKANAVSHSEKLQLSIAIPNLSGLSKPFQKLVPVELSGAIFVDAVLSGNAAQPSGTLAIKATKLAIPNRVLLDNLQASLGLAEGTQGRFEGNVDITGLVLGRAEIDPDTGESTAFSIDQIKANLSGVRHAHQLTLLANLPQQQQVALQASGDLHEATNANLANHNGIQWQGQIAQFNLTGPLDFHLDQPFALQVSSNSAQIGAASWQGKLGQLKVGQLIWSDGTIKTAGSFQGLPVVTALRLWRKDLPLTGKLMIDAAWHLDLSDRATGELEIKRSSGDLSVRDLTSGHVQSLALGLQNVLLKATVGDPDAVSGVRQIGKTSILSNTQREPIHIQLLAQGKQLGSIEAQFNSMLNKTAQGWEFPHDAPLSGTADMSIQDIQFLSQLAGSGVALRGKLNAHGKLMGSLDKPDYAAQVTGQDLQVSLTDIGVLLPNGTLDASLDSQLFKLTSLKFSQAIKNPPKHDNLTNLAWLKEIGVVESSGAINWQTKLGAINTNWQRFPFIQNPDSWMVASGDVLLGTTSQSWNVTGQLNVDAAYFSVPKDAAPRLSSDVVVLKKNAKKSTEKPGAMQSNLDFSIRTGKNFVFVGRGLDTSLDGDIRLRSKNSSSIQATGSIQTVGGNYEGYGQKLAIERGIINFQGAPDNPGLNVRAMRRGLPVEAGVEVIGTVAKPEVRLISEPNVPDSDKLSWMVLGRGSDQMAGSEAALLMSAAGAIFGGDSSSSMPRDIAHTLGLDDISLGTTSTAPGSQLPAQTVAGSIGNTVSSDQVFSVGKHLTPNLVFSIERSLTDATNGIKLTWQLTRRFSLIGRTGSDNAIDGQYTFSFDSNRNLVKK</sequence>
<keyword evidence="8" id="KW-1185">Reference proteome</keyword>
<dbReference type="RefSeq" id="WP_133325795.1">
    <property type="nucleotide sequence ID" value="NZ_SMYL01000002.1"/>
</dbReference>
<dbReference type="PANTHER" id="PTHR36985">
    <property type="entry name" value="TRANSLOCATION AND ASSEMBLY MODULE SUBUNIT TAMB"/>
    <property type="match status" value="1"/>
</dbReference>
<keyword evidence="3 5" id="KW-1133">Transmembrane helix</keyword>
<name>A0A4R5W342_9BURK</name>
<keyword evidence="2 5" id="KW-0812">Transmembrane</keyword>